<dbReference type="GO" id="GO:0009251">
    <property type="term" value="P:glucan catabolic process"/>
    <property type="evidence" value="ECO:0007669"/>
    <property type="project" value="TreeGrafter"/>
</dbReference>
<dbReference type="InterPro" id="IPR018087">
    <property type="entry name" value="Glyco_hydro_5_CS"/>
</dbReference>
<dbReference type="InterPro" id="IPR050386">
    <property type="entry name" value="Glycosyl_hydrolase_5"/>
</dbReference>
<keyword evidence="2 4" id="KW-0378">Hydrolase</keyword>
<dbReference type="PANTHER" id="PTHR31297:SF17">
    <property type="entry name" value="ENDOGLUCANASE"/>
    <property type="match status" value="1"/>
</dbReference>
<keyword evidence="1" id="KW-0732">Signal</keyword>
<dbReference type="InterPro" id="IPR001547">
    <property type="entry name" value="Glyco_hydro_5"/>
</dbReference>
<comment type="similarity">
    <text evidence="4">Belongs to the glycosyl hydrolase 5 (cellulase A) family.</text>
</comment>
<dbReference type="EMBL" id="CP061839">
    <property type="protein sequence ID" value="QOW61983.1"/>
    <property type="molecule type" value="Genomic_DNA"/>
</dbReference>
<accession>A0A7S6WRG5</accession>
<sequence length="579" mass="67723">MKTKTTLKPLLTVLMVAVLLFPLFAKEPLSVKKIPKVNKTLPFSKGINLTLWLEHWDDIYATFLYDKQDFINIKSLGVEAVRLPIHFEKWNFGKPDYILEPYMLDLLDKAVIWTKELKMYLIIDFHNDCGHGSKTPANIEKILTRVWEQIATRYKNEDNHIIYEIMNEPHIPDQSKAKTEPWAMDTEKWGKIQNNIIKIIRSIDSKHAIVVGGGDYSSIESMLTLPEYDDDNLIYTFHDYSPFMFTHQGAEWTYIQRIQNVPFPYIKEKMPPLPLNPTKNEKRIYESYEEDSDEDVLCEPLNKAVEFANKRNAYLLCGEFGVYMKYANPQERVNWYKLKIKWMDDRNISRLSWDYTGSNGLFISTTQIDFPKDLNIPLVKAMGYKIPNKQHQRYSWIDNANKTYDYSIYKNGLAKGLALSSWSETAVYGSKIFAKDNNSNETYLSLKNASAYSHINIIFKKITDFTPLKNKNAELQFYIRTKEPDFKAEIFFKNSELNGRPWRAYIYLNKDNVKPDGLWHLISVKLSEMKDDGAWDDNNKKWYNGNGEFRWADIEALIISAGKSKNNQSFDIKDIKIVF</sequence>
<dbReference type="GO" id="GO:0009986">
    <property type="term" value="C:cell surface"/>
    <property type="evidence" value="ECO:0007669"/>
    <property type="project" value="TreeGrafter"/>
</dbReference>
<evidence type="ECO:0000256" key="4">
    <source>
        <dbReference type="RuleBase" id="RU361153"/>
    </source>
</evidence>
<evidence type="ECO:0000256" key="1">
    <source>
        <dbReference type="ARBA" id="ARBA00022729"/>
    </source>
</evidence>
<dbReference type="Gene3D" id="3.20.20.80">
    <property type="entry name" value="Glycosidases"/>
    <property type="match status" value="1"/>
</dbReference>
<protein>
    <submittedName>
        <fullName evidence="6">Cellulase family glycosylhydrolase</fullName>
    </submittedName>
</protein>
<reference evidence="6 7" key="1">
    <citation type="submission" date="2020-09" db="EMBL/GenBank/DDBJ databases">
        <title>Characterization of Treponema spp. from bovine digital dermatitis in Korea.</title>
        <authorList>
            <person name="Espiritu H.M."/>
            <person name="Cho Y.I."/>
            <person name="Mamuad L."/>
        </authorList>
    </citation>
    <scope>NUCLEOTIDE SEQUENCE [LARGE SCALE GENOMIC DNA]</scope>
    <source>
        <strain evidence="6 7">KS1</strain>
    </source>
</reference>
<gene>
    <name evidence="6" type="ORF">IFE08_06530</name>
</gene>
<dbReference type="GO" id="GO:0008422">
    <property type="term" value="F:beta-glucosidase activity"/>
    <property type="evidence" value="ECO:0007669"/>
    <property type="project" value="TreeGrafter"/>
</dbReference>
<dbReference type="GO" id="GO:0005576">
    <property type="term" value="C:extracellular region"/>
    <property type="evidence" value="ECO:0007669"/>
    <property type="project" value="TreeGrafter"/>
</dbReference>
<dbReference type="AlphaFoldDB" id="A0A7S6WRG5"/>
<evidence type="ECO:0000313" key="6">
    <source>
        <dbReference type="EMBL" id="QOW61983.1"/>
    </source>
</evidence>
<evidence type="ECO:0000313" key="7">
    <source>
        <dbReference type="Proteomes" id="UP000593915"/>
    </source>
</evidence>
<dbReference type="Proteomes" id="UP000593915">
    <property type="component" value="Chromosome"/>
</dbReference>
<organism evidence="6 7">
    <name type="scientific">Treponema pedis</name>
    <dbReference type="NCBI Taxonomy" id="409322"/>
    <lineage>
        <taxon>Bacteria</taxon>
        <taxon>Pseudomonadati</taxon>
        <taxon>Spirochaetota</taxon>
        <taxon>Spirochaetia</taxon>
        <taxon>Spirochaetales</taxon>
        <taxon>Treponemataceae</taxon>
        <taxon>Treponema</taxon>
    </lineage>
</organism>
<name>A0A7S6WRG5_9SPIR</name>
<evidence type="ECO:0000256" key="3">
    <source>
        <dbReference type="ARBA" id="ARBA00023295"/>
    </source>
</evidence>
<proteinExistence type="inferred from homology"/>
<dbReference type="SUPFAM" id="SSF51445">
    <property type="entry name" value="(Trans)glycosidases"/>
    <property type="match status" value="1"/>
</dbReference>
<evidence type="ECO:0000259" key="5">
    <source>
        <dbReference type="Pfam" id="PF00150"/>
    </source>
</evidence>
<evidence type="ECO:0000256" key="2">
    <source>
        <dbReference type="ARBA" id="ARBA00022801"/>
    </source>
</evidence>
<feature type="domain" description="Glycoside hydrolase family 5" evidence="5">
    <location>
        <begin position="65"/>
        <end position="357"/>
    </location>
</feature>
<dbReference type="InterPro" id="IPR017853">
    <property type="entry name" value="GH"/>
</dbReference>
<dbReference type="PANTHER" id="PTHR31297">
    <property type="entry name" value="GLUCAN ENDO-1,6-BETA-GLUCOSIDASE B"/>
    <property type="match status" value="1"/>
</dbReference>
<dbReference type="PROSITE" id="PS00659">
    <property type="entry name" value="GLYCOSYL_HYDROL_F5"/>
    <property type="match status" value="1"/>
</dbReference>
<dbReference type="Pfam" id="PF00150">
    <property type="entry name" value="Cellulase"/>
    <property type="match status" value="1"/>
</dbReference>
<dbReference type="RefSeq" id="WP_194077474.1">
    <property type="nucleotide sequence ID" value="NZ_CP061839.1"/>
</dbReference>
<keyword evidence="3 4" id="KW-0326">Glycosidase</keyword>